<evidence type="ECO:0000256" key="2">
    <source>
        <dbReference type="ARBA" id="ARBA00022801"/>
    </source>
</evidence>
<evidence type="ECO:0000313" key="6">
    <source>
        <dbReference type="EMBL" id="KAK2181143.1"/>
    </source>
</evidence>
<keyword evidence="2" id="KW-0378">Hydrolase</keyword>
<accession>A0AAD9L0K8</accession>
<dbReference type="SUPFAM" id="SSF63829">
    <property type="entry name" value="Calcium-dependent phosphotriesterase"/>
    <property type="match status" value="1"/>
</dbReference>
<dbReference type="InterPro" id="IPR002640">
    <property type="entry name" value="Arylesterase"/>
</dbReference>
<dbReference type="AlphaFoldDB" id="A0AAD9L0K8"/>
<evidence type="ECO:0000313" key="7">
    <source>
        <dbReference type="Proteomes" id="UP001209878"/>
    </source>
</evidence>
<evidence type="ECO:0000256" key="5">
    <source>
        <dbReference type="PIRSR" id="PIRSR602640-2"/>
    </source>
</evidence>
<dbReference type="InterPro" id="IPR011042">
    <property type="entry name" value="6-blade_b-propeller_TolB-like"/>
</dbReference>
<keyword evidence="3" id="KW-1015">Disulfide bond</keyword>
<protein>
    <submittedName>
        <fullName evidence="6">Uncharacterized protein</fullName>
    </submittedName>
</protein>
<feature type="binding site" evidence="5">
    <location>
        <position position="135"/>
    </location>
    <ligand>
        <name>Ca(2+)</name>
        <dbReference type="ChEBI" id="CHEBI:29108"/>
        <label>1</label>
        <note>catalytic</note>
    </ligand>
</feature>
<dbReference type="Gene3D" id="2.120.10.30">
    <property type="entry name" value="TolB, C-terminal domain"/>
    <property type="match status" value="1"/>
</dbReference>
<dbReference type="InterPro" id="IPR051288">
    <property type="entry name" value="Serum_paraoxonase/arylesterase"/>
</dbReference>
<comment type="similarity">
    <text evidence="1">Belongs to the paraoxonase family.</text>
</comment>
<organism evidence="6 7">
    <name type="scientific">Ridgeia piscesae</name>
    <name type="common">Tubeworm</name>
    <dbReference type="NCBI Taxonomy" id="27915"/>
    <lineage>
        <taxon>Eukaryota</taxon>
        <taxon>Metazoa</taxon>
        <taxon>Spiralia</taxon>
        <taxon>Lophotrochozoa</taxon>
        <taxon>Annelida</taxon>
        <taxon>Polychaeta</taxon>
        <taxon>Sedentaria</taxon>
        <taxon>Canalipalpata</taxon>
        <taxon>Sabellida</taxon>
        <taxon>Siboglinidae</taxon>
        <taxon>Ridgeia</taxon>
    </lineage>
</organism>
<name>A0AAD9L0K8_RIDPI</name>
<feature type="binding site" evidence="5">
    <location>
        <position position="81"/>
    </location>
    <ligand>
        <name>Ca(2+)</name>
        <dbReference type="ChEBI" id="CHEBI:29108"/>
        <label>1</label>
        <note>catalytic</note>
    </ligand>
</feature>
<dbReference type="GO" id="GO:0004064">
    <property type="term" value="F:arylesterase activity"/>
    <property type="evidence" value="ECO:0007669"/>
    <property type="project" value="InterPro"/>
</dbReference>
<evidence type="ECO:0000256" key="3">
    <source>
        <dbReference type="ARBA" id="ARBA00023157"/>
    </source>
</evidence>
<keyword evidence="5" id="KW-0479">Metal-binding</keyword>
<reference evidence="6" key="1">
    <citation type="journal article" date="2023" name="Mol. Biol. Evol.">
        <title>Third-Generation Sequencing Reveals the Adaptive Role of the Epigenome in Three Deep-Sea Polychaetes.</title>
        <authorList>
            <person name="Perez M."/>
            <person name="Aroh O."/>
            <person name="Sun Y."/>
            <person name="Lan Y."/>
            <person name="Juniper S.K."/>
            <person name="Young C.R."/>
            <person name="Angers B."/>
            <person name="Qian P.Y."/>
        </authorList>
    </citation>
    <scope>NUCLEOTIDE SEQUENCE</scope>
    <source>
        <strain evidence="6">R07B-5</strain>
    </source>
</reference>
<dbReference type="EMBL" id="JAODUO010000409">
    <property type="protein sequence ID" value="KAK2181143.1"/>
    <property type="molecule type" value="Genomic_DNA"/>
</dbReference>
<evidence type="ECO:0000256" key="1">
    <source>
        <dbReference type="ARBA" id="ARBA00008595"/>
    </source>
</evidence>
<keyword evidence="7" id="KW-1185">Reference proteome</keyword>
<dbReference type="Proteomes" id="UP001209878">
    <property type="component" value="Unassembled WGS sequence"/>
</dbReference>
<dbReference type="Pfam" id="PF01731">
    <property type="entry name" value="Arylesterase"/>
    <property type="match status" value="1"/>
</dbReference>
<keyword evidence="4" id="KW-0325">Glycoprotein</keyword>
<evidence type="ECO:0000256" key="4">
    <source>
        <dbReference type="ARBA" id="ARBA00023180"/>
    </source>
</evidence>
<proteinExistence type="inferred from homology"/>
<dbReference type="GO" id="GO:0046872">
    <property type="term" value="F:metal ion binding"/>
    <property type="evidence" value="ECO:0007669"/>
    <property type="project" value="UniProtKB-KW"/>
</dbReference>
<sequence length="321" mass="35986">MTLSALSSGTRRNTNTNGYSLYATSHATISQADVHKCRASGTEPTARGNIFLFDFKKRSQGVHALDIVGDFDKTTFSPMGLNIWRDTSRNLIYLFVINYPGKNTVTVEKFRFDEKRQTLNHVQTYQDPKFTSLADILVTGEDSFYFVNFYEFNWMLEFCFGIRAGNVGFYDGTRGRSILTKLGVPLGINASPDGKYVYLTEYGGRSVNVYKRKSDNSLRLRQVVPLCLPVYIDVDVATGDLWVAADGNDYLSLKYMIPPHTSISPTLVFRLKMSEGGGAVTDVEEVYYNDGRQISGACVAVHYGRHMLIGSVYHNVLLCQV</sequence>
<comment type="cofactor">
    <cofactor evidence="5">
        <name>Ca(2+)</name>
        <dbReference type="ChEBI" id="CHEBI:29108"/>
    </cofactor>
    <text evidence="5">Binds 2 calcium ions per subunit.</text>
</comment>
<gene>
    <name evidence="6" type="ORF">NP493_409g03001</name>
</gene>
<comment type="caution">
    <text evidence="6">The sequence shown here is derived from an EMBL/GenBank/DDBJ whole genome shotgun (WGS) entry which is preliminary data.</text>
</comment>
<dbReference type="PANTHER" id="PTHR11799">
    <property type="entry name" value="PARAOXONASE"/>
    <property type="match status" value="1"/>
</dbReference>
<keyword evidence="5" id="KW-0106">Calcium</keyword>
<dbReference type="PANTHER" id="PTHR11799:SF12">
    <property type="entry name" value="PARAOXONASE-RELATED"/>
    <property type="match status" value="1"/>
</dbReference>